<sequence>MEETPGSEGEHENTEQVAMFDDVPETPANLEPDDSLKDDLSLGAPGAPTRLDEEAGSVAASLQAPLVSATLPDWNPYPSQTGITAAAAAAETTINESEPPSPDTSSVVGDDESAVPETMADVTSEKLPVDEALPQELTKDNEPISQDGTDIDSTAEQNEAVELGLESDMQNLLESAVDVESETEPQELQSGPSVRPIDTADEDTETESQYRSLDNSILDVSWELEADVGTRGDTLPVESGFATDELAAAEEEEASILPQHEAGASIFGRVLAEEEVFSQSTVLDVAEESEAFVDAALLQEESLDPRIEKATEEQTDAQQYQGGMFTGGSGNHESTEQLEYQGSDGASEPPEAAEAMSQGLFLEDLPESEASSKKPRVRRQSSEPPEKARQAFIQPLQSDVGSPGRVSVAFMNDPLSTARPGSPYEETLAKAEALARESVRQGQIERESSHPGYYSQPATEAESQPFNEELQDEPSADNWNAETSSNMESDGILYDQSGPAQDHDSKTGRVVIEEPPEQHIQPAQEPKPPVFGVLPDQPLGSQPPQQRPPPQRYARWGGNK</sequence>
<reference evidence="2" key="1">
    <citation type="submission" date="2020-06" db="EMBL/GenBank/DDBJ databases">
        <authorList>
            <consortium name="Plant Systems Biology data submission"/>
        </authorList>
    </citation>
    <scope>NUCLEOTIDE SEQUENCE</scope>
    <source>
        <strain evidence="2">D6</strain>
    </source>
</reference>
<evidence type="ECO:0000313" key="3">
    <source>
        <dbReference type="Proteomes" id="UP001153069"/>
    </source>
</evidence>
<protein>
    <submittedName>
        <fullName evidence="2">Uncharacterized protein</fullName>
    </submittedName>
</protein>
<dbReference type="EMBL" id="CAICTM010001142">
    <property type="protein sequence ID" value="CAB9520902.1"/>
    <property type="molecule type" value="Genomic_DNA"/>
</dbReference>
<evidence type="ECO:0000313" key="2">
    <source>
        <dbReference type="EMBL" id="CAB9520902.1"/>
    </source>
</evidence>
<gene>
    <name evidence="2" type="ORF">SEMRO_1144_G246120.1</name>
</gene>
<feature type="compositionally biased region" description="Basic and acidic residues" evidence="1">
    <location>
        <begin position="303"/>
        <end position="312"/>
    </location>
</feature>
<feature type="compositionally biased region" description="Polar residues" evidence="1">
    <location>
        <begin position="477"/>
        <end position="488"/>
    </location>
</feature>
<feature type="compositionally biased region" description="Polar residues" evidence="1">
    <location>
        <begin position="92"/>
        <end position="107"/>
    </location>
</feature>
<organism evidence="2 3">
    <name type="scientific">Seminavis robusta</name>
    <dbReference type="NCBI Taxonomy" id="568900"/>
    <lineage>
        <taxon>Eukaryota</taxon>
        <taxon>Sar</taxon>
        <taxon>Stramenopiles</taxon>
        <taxon>Ochrophyta</taxon>
        <taxon>Bacillariophyta</taxon>
        <taxon>Bacillariophyceae</taxon>
        <taxon>Bacillariophycidae</taxon>
        <taxon>Naviculales</taxon>
        <taxon>Naviculaceae</taxon>
        <taxon>Seminavis</taxon>
    </lineage>
</organism>
<proteinExistence type="predicted"/>
<feature type="region of interest" description="Disordered" evidence="1">
    <location>
        <begin position="303"/>
        <end position="560"/>
    </location>
</feature>
<name>A0A9N8HQ02_9STRA</name>
<feature type="region of interest" description="Disordered" evidence="1">
    <location>
        <begin position="69"/>
        <end position="211"/>
    </location>
</feature>
<comment type="caution">
    <text evidence="2">The sequence shown here is derived from an EMBL/GenBank/DDBJ whole genome shotgun (WGS) entry which is preliminary data.</text>
</comment>
<dbReference type="Proteomes" id="UP001153069">
    <property type="component" value="Unassembled WGS sequence"/>
</dbReference>
<keyword evidence="3" id="KW-1185">Reference proteome</keyword>
<feature type="region of interest" description="Disordered" evidence="1">
    <location>
        <begin position="1"/>
        <end position="56"/>
    </location>
</feature>
<feature type="compositionally biased region" description="Basic and acidic residues" evidence="1">
    <location>
        <begin position="380"/>
        <end position="389"/>
    </location>
</feature>
<feature type="compositionally biased region" description="Basic and acidic residues" evidence="1">
    <location>
        <begin position="427"/>
        <end position="449"/>
    </location>
</feature>
<accession>A0A9N8HQ02</accession>
<feature type="compositionally biased region" description="Polar residues" evidence="1">
    <location>
        <begin position="143"/>
        <end position="157"/>
    </location>
</feature>
<feature type="compositionally biased region" description="Polar residues" evidence="1">
    <location>
        <begin position="456"/>
        <end position="466"/>
    </location>
</feature>
<dbReference type="AlphaFoldDB" id="A0A9N8HQ02"/>
<evidence type="ECO:0000256" key="1">
    <source>
        <dbReference type="SAM" id="MobiDB-lite"/>
    </source>
</evidence>